<comment type="caution">
    <text evidence="1">The sequence shown here is derived from an EMBL/GenBank/DDBJ whole genome shotgun (WGS) entry which is preliminary data.</text>
</comment>
<dbReference type="Proteomes" id="UP000619078">
    <property type="component" value="Unassembled WGS sequence"/>
</dbReference>
<organism evidence="1 2">
    <name type="scientific">Mucilaginibacter glaciei</name>
    <dbReference type="NCBI Taxonomy" id="2772109"/>
    <lineage>
        <taxon>Bacteria</taxon>
        <taxon>Pseudomonadati</taxon>
        <taxon>Bacteroidota</taxon>
        <taxon>Sphingobacteriia</taxon>
        <taxon>Sphingobacteriales</taxon>
        <taxon>Sphingobacteriaceae</taxon>
        <taxon>Mucilaginibacter</taxon>
    </lineage>
</organism>
<evidence type="ECO:0000313" key="2">
    <source>
        <dbReference type="Proteomes" id="UP000619078"/>
    </source>
</evidence>
<sequence length="304" mass="34559">MRTRKKLNIFIPLVVLIFCGAYAKHRLIDNKQLPEGRLQDKAMDEISGISASGVNQDVYYVHNDSGDTSRFFAITADGKLRSTIYYKADATTNGVYDCEDIAVGPGPVKGKSYVYLGDIGDNAANRNYVTINRVEEQNSWDKDSIAHATQASLYLKYPFGARDAEAMMVDPVEKLLYIVTKRYDSVEVYTTPLNFKAKDTVTLSFHGRLFFKGIKPFKWITAGDISKKGDEILLKSYEKIYYWERKPGEHIWETLQRAPLEPTYKQEKQGEAIGFTPDGRGYYTTSEGVYSPIYYYPAPGRKVY</sequence>
<gene>
    <name evidence="1" type="ORF">IDJ76_06225</name>
</gene>
<protein>
    <submittedName>
        <fullName evidence="1">Uncharacterized protein</fullName>
    </submittedName>
</protein>
<accession>A0A926NRP9</accession>
<dbReference type="SUPFAM" id="SSF75011">
    <property type="entry name" value="3-carboxy-cis,cis-mucoante lactonizing enzyme"/>
    <property type="match status" value="1"/>
</dbReference>
<dbReference type="RefSeq" id="WP_191161824.1">
    <property type="nucleotide sequence ID" value="NZ_JACWMX010000002.1"/>
</dbReference>
<dbReference type="AlphaFoldDB" id="A0A926NRP9"/>
<reference evidence="1" key="1">
    <citation type="submission" date="2020-09" db="EMBL/GenBank/DDBJ databases">
        <title>Novel species of Mucilaginibacter isolated from a glacier on the Tibetan Plateau.</title>
        <authorList>
            <person name="Liu Q."/>
            <person name="Xin Y.-H."/>
        </authorList>
    </citation>
    <scope>NUCLEOTIDE SEQUENCE</scope>
    <source>
        <strain evidence="1">ZB1P21</strain>
    </source>
</reference>
<evidence type="ECO:0000313" key="1">
    <source>
        <dbReference type="EMBL" id="MBD1392685.1"/>
    </source>
</evidence>
<dbReference type="EMBL" id="JACWMX010000002">
    <property type="protein sequence ID" value="MBD1392685.1"/>
    <property type="molecule type" value="Genomic_DNA"/>
</dbReference>
<keyword evidence="2" id="KW-1185">Reference proteome</keyword>
<name>A0A926NRP9_9SPHI</name>
<proteinExistence type="predicted"/>